<keyword evidence="2" id="KW-0012">Acyltransferase</keyword>
<dbReference type="CDD" id="cd04301">
    <property type="entry name" value="NAT_SF"/>
    <property type="match status" value="1"/>
</dbReference>
<feature type="domain" description="N-acetyltransferase" evidence="4">
    <location>
        <begin position="52"/>
        <end position="202"/>
    </location>
</feature>
<name>A0A0E1S0I0_COCIM</name>
<feature type="region of interest" description="Disordered" evidence="3">
    <location>
        <begin position="63"/>
        <end position="92"/>
    </location>
</feature>
<evidence type="ECO:0000256" key="1">
    <source>
        <dbReference type="ARBA" id="ARBA00022679"/>
    </source>
</evidence>
<dbReference type="InterPro" id="IPR050680">
    <property type="entry name" value="YpeA/RimI_acetyltransf"/>
</dbReference>
<dbReference type="AlphaFoldDB" id="A0A0E1S0I0"/>
<evidence type="ECO:0000313" key="5">
    <source>
        <dbReference type="EMBL" id="EAS36319.2"/>
    </source>
</evidence>
<dbReference type="InterPro" id="IPR016181">
    <property type="entry name" value="Acyl_CoA_acyltransferase"/>
</dbReference>
<dbReference type="EMBL" id="GG704911">
    <property type="protein sequence ID" value="EAS36319.2"/>
    <property type="molecule type" value="Genomic_DNA"/>
</dbReference>
<dbReference type="KEGG" id="cim:CIMG_01673"/>
<dbReference type="Proteomes" id="UP000001261">
    <property type="component" value="Unassembled WGS sequence"/>
</dbReference>
<dbReference type="Gene3D" id="3.40.630.30">
    <property type="match status" value="1"/>
</dbReference>
<gene>
    <name evidence="5" type="ORF">CIMG_01673</name>
</gene>
<reference evidence="6" key="1">
    <citation type="journal article" date="2009" name="Genome Res.">
        <title>Comparative genomic analyses of the human fungal pathogens Coccidioides and their relatives.</title>
        <authorList>
            <person name="Sharpton T.J."/>
            <person name="Stajich J.E."/>
            <person name="Rounsley S.D."/>
            <person name="Gardner M.J."/>
            <person name="Wortman J.R."/>
            <person name="Jordar V.S."/>
            <person name="Maiti R."/>
            <person name="Kodira C.D."/>
            <person name="Neafsey D.E."/>
            <person name="Zeng Q."/>
            <person name="Hung C.-Y."/>
            <person name="McMahan C."/>
            <person name="Muszewska A."/>
            <person name="Grynberg M."/>
            <person name="Mandel M.A."/>
            <person name="Kellner E.M."/>
            <person name="Barker B.M."/>
            <person name="Galgiani J.N."/>
            <person name="Orbach M.J."/>
            <person name="Kirkland T.N."/>
            <person name="Cole G.T."/>
            <person name="Henn M.R."/>
            <person name="Birren B.W."/>
            <person name="Taylor J.W."/>
        </authorList>
    </citation>
    <scope>NUCLEOTIDE SEQUENCE [LARGE SCALE GENOMIC DNA]</scope>
    <source>
        <strain evidence="6">RS</strain>
    </source>
</reference>
<reference evidence="6" key="2">
    <citation type="journal article" date="2010" name="Genome Res.">
        <title>Population genomic sequencing of Coccidioides fungi reveals recent hybridization and transposon control.</title>
        <authorList>
            <person name="Neafsey D.E."/>
            <person name="Barker B.M."/>
            <person name="Sharpton T.J."/>
            <person name="Stajich J.E."/>
            <person name="Park D.J."/>
            <person name="Whiston E."/>
            <person name="Hung C.-Y."/>
            <person name="McMahan C."/>
            <person name="White J."/>
            <person name="Sykes S."/>
            <person name="Heiman D."/>
            <person name="Young S."/>
            <person name="Zeng Q."/>
            <person name="Abouelleil A."/>
            <person name="Aftuck L."/>
            <person name="Bessette D."/>
            <person name="Brown A."/>
            <person name="FitzGerald M."/>
            <person name="Lui A."/>
            <person name="Macdonald J.P."/>
            <person name="Priest M."/>
            <person name="Orbach M.J."/>
            <person name="Galgiani J.N."/>
            <person name="Kirkland T.N."/>
            <person name="Cole G.T."/>
            <person name="Birren B.W."/>
            <person name="Henn M.R."/>
            <person name="Taylor J.W."/>
            <person name="Rounsley S.D."/>
        </authorList>
    </citation>
    <scope>GENOME REANNOTATION</scope>
    <source>
        <strain evidence="6">RS</strain>
    </source>
</reference>
<dbReference type="OMA" id="WLEVSNV"/>
<dbReference type="GO" id="GO:0016747">
    <property type="term" value="F:acyltransferase activity, transferring groups other than amino-acyl groups"/>
    <property type="evidence" value="ECO:0007669"/>
    <property type="project" value="InterPro"/>
</dbReference>
<keyword evidence="1" id="KW-0808">Transferase</keyword>
<dbReference type="InterPro" id="IPR000182">
    <property type="entry name" value="GNAT_dom"/>
</dbReference>
<dbReference type="VEuPathDB" id="FungiDB:CIMG_01673"/>
<dbReference type="SUPFAM" id="SSF55729">
    <property type="entry name" value="Acyl-CoA N-acyltransferases (Nat)"/>
    <property type="match status" value="1"/>
</dbReference>
<organism evidence="5 6">
    <name type="scientific">Coccidioides immitis (strain RS)</name>
    <name type="common">Valley fever fungus</name>
    <dbReference type="NCBI Taxonomy" id="246410"/>
    <lineage>
        <taxon>Eukaryota</taxon>
        <taxon>Fungi</taxon>
        <taxon>Dikarya</taxon>
        <taxon>Ascomycota</taxon>
        <taxon>Pezizomycotina</taxon>
        <taxon>Eurotiomycetes</taxon>
        <taxon>Eurotiomycetidae</taxon>
        <taxon>Onygenales</taxon>
        <taxon>Onygenaceae</taxon>
        <taxon>Coccidioides</taxon>
    </lineage>
</organism>
<proteinExistence type="predicted"/>
<dbReference type="STRING" id="246410.A0A0E1S0I0"/>
<dbReference type="PROSITE" id="PS51186">
    <property type="entry name" value="GNAT"/>
    <property type="match status" value="1"/>
</dbReference>
<dbReference type="PANTHER" id="PTHR43420:SF12">
    <property type="entry name" value="N-ACETYLTRANSFERASE DOMAIN-CONTAINING PROTEIN"/>
    <property type="match status" value="1"/>
</dbReference>
<keyword evidence="6" id="KW-1185">Reference proteome</keyword>
<dbReference type="GeneID" id="4567135"/>
<evidence type="ECO:0000313" key="6">
    <source>
        <dbReference type="Proteomes" id="UP000001261"/>
    </source>
</evidence>
<dbReference type="OrthoDB" id="47374at2759"/>
<evidence type="ECO:0000256" key="2">
    <source>
        <dbReference type="ARBA" id="ARBA00023315"/>
    </source>
</evidence>
<dbReference type="InParanoid" id="A0A0E1S0I0"/>
<evidence type="ECO:0000256" key="3">
    <source>
        <dbReference type="SAM" id="MobiDB-lite"/>
    </source>
</evidence>
<dbReference type="PANTHER" id="PTHR43420">
    <property type="entry name" value="ACETYLTRANSFERASE"/>
    <property type="match status" value="1"/>
</dbReference>
<accession>A0A0E1S0I0</accession>
<dbReference type="RefSeq" id="XP_001247902.2">
    <property type="nucleotide sequence ID" value="XM_001247901.2"/>
</dbReference>
<dbReference type="Pfam" id="PF00583">
    <property type="entry name" value="Acetyltransf_1"/>
    <property type="match status" value="1"/>
</dbReference>
<sequence>MAASENPIEPTGPIVSYREIKAEERDAIDSLDDSFTTTEIYEVGLAAEGLGFNIRRQTTETLINKHYPDSDSDSESNYGSRRTTESDPSKSHAIVATADECQICGTIDMLYRSWNSRLVIMNITVEPEYRRMGVGKKLMDMALTWGREIHGAKHAWLEVSNLNAPAIEAYRKMGFRFCGLDLTLYEGTSSKGEIALYMSRSC</sequence>
<evidence type="ECO:0000259" key="4">
    <source>
        <dbReference type="PROSITE" id="PS51186"/>
    </source>
</evidence>
<protein>
    <submittedName>
        <fullName evidence="5">Nourseothricin acetyltransferase</fullName>
    </submittedName>
</protein>